<feature type="compositionally biased region" description="Polar residues" evidence="1">
    <location>
        <begin position="1"/>
        <end position="16"/>
    </location>
</feature>
<feature type="region of interest" description="Disordered" evidence="1">
    <location>
        <begin position="260"/>
        <end position="283"/>
    </location>
</feature>
<evidence type="ECO:0000313" key="3">
    <source>
        <dbReference type="Proteomes" id="UP001335183"/>
    </source>
</evidence>
<dbReference type="InterPro" id="IPR010836">
    <property type="entry name" value="SapC"/>
</dbReference>
<accession>A0ABZ2D8H5</accession>
<dbReference type="EMBL" id="CP144918">
    <property type="protein sequence ID" value="WWA48424.1"/>
    <property type="molecule type" value="Genomic_DNA"/>
</dbReference>
<feature type="region of interest" description="Disordered" evidence="1">
    <location>
        <begin position="1"/>
        <end position="36"/>
    </location>
</feature>
<protein>
    <submittedName>
        <fullName evidence="2">SapC family protein</fullName>
    </submittedName>
</protein>
<reference evidence="2 3" key="1">
    <citation type="submission" date="2024-02" db="EMBL/GenBank/DDBJ databases">
        <title>The whole genome sequence of five bacterial samples isolated from Abu Dhabi Sabkha-shore region.</title>
        <authorList>
            <person name="Sudalaimuthuasari N."/>
            <person name="Sarfraz B."/>
            <person name="Tuyisabe J.D."/>
            <person name="Mugisha Ntwali L.D.M."/>
            <person name="Ali A.I.A.A."/>
            <person name="Almansoori S.Z.A."/>
            <person name="Alajami H.S.A."/>
            <person name="Almeqbaali A.A.S."/>
            <person name="Kundu B."/>
            <person name="Saeed E.E."/>
            <person name="Sukumarinath V."/>
            <person name="Mishra A.K."/>
            <person name="Hazzouri K.M."/>
            <person name="Almaskari R."/>
            <person name="Sharma A.K."/>
            <person name="Amiri K.M.A."/>
        </authorList>
    </citation>
    <scope>NUCLEOTIDE SEQUENCE [LARGE SCALE GENOMIC DNA]</scope>
    <source>
        <strain evidence="3">kcgeb_sd</strain>
    </source>
</reference>
<name>A0ABZ2D8H5_9SPHN</name>
<sequence length="283" mass="30934">MASQSSSLAQERSPAQSEPGAGLPVHYGDPRPLSSQTHAKWRLKQGGPDFAAQAPFVPIVAGELAAAARHYPIVFAAGDGQPIAMLGLERRNLFVEEGRWAADAYMPAYIRRYPFGFIGPVDSDRFVLAIDAGSDRVVQDGEEGTPLFEDGEPSDLTRRALAFCEAFQGEAAATRAFAEALAAQDLLIDRRADATLPDGRKFGLEGFKIVDREKFADLPDEIVLDWHRRGYLAWVNFHLASLDRFEVLLQRQSALIAVTPKSQENVSPPARRESSAVEKKAAS</sequence>
<dbReference type="RefSeq" id="WP_338447307.1">
    <property type="nucleotide sequence ID" value="NZ_CP144918.1"/>
</dbReference>
<evidence type="ECO:0000313" key="2">
    <source>
        <dbReference type="EMBL" id="WWA48424.1"/>
    </source>
</evidence>
<dbReference type="Pfam" id="PF07277">
    <property type="entry name" value="SapC"/>
    <property type="match status" value="1"/>
</dbReference>
<dbReference type="Proteomes" id="UP001335183">
    <property type="component" value="Chromosome"/>
</dbReference>
<proteinExistence type="predicted"/>
<evidence type="ECO:0000256" key="1">
    <source>
        <dbReference type="SAM" id="MobiDB-lite"/>
    </source>
</evidence>
<keyword evidence="3" id="KW-1185">Reference proteome</keyword>
<gene>
    <name evidence="2" type="ORF">V5F89_05875</name>
</gene>
<organism evidence="2 3">
    <name type="scientific">Pelagerythrobacter marensis</name>
    <dbReference type="NCBI Taxonomy" id="543877"/>
    <lineage>
        <taxon>Bacteria</taxon>
        <taxon>Pseudomonadati</taxon>
        <taxon>Pseudomonadota</taxon>
        <taxon>Alphaproteobacteria</taxon>
        <taxon>Sphingomonadales</taxon>
        <taxon>Erythrobacteraceae</taxon>
        <taxon>Pelagerythrobacter</taxon>
    </lineage>
</organism>
<feature type="compositionally biased region" description="Basic and acidic residues" evidence="1">
    <location>
        <begin position="270"/>
        <end position="283"/>
    </location>
</feature>